<evidence type="ECO:0000256" key="6">
    <source>
        <dbReference type="ARBA" id="ARBA00023001"/>
    </source>
</evidence>
<proteinExistence type="inferred from homology"/>
<keyword evidence="3" id="KW-0964">Secreted</keyword>
<evidence type="ECO:0000256" key="9">
    <source>
        <dbReference type="ARBA" id="ARBA00023033"/>
    </source>
</evidence>
<evidence type="ECO:0000256" key="10">
    <source>
        <dbReference type="ARBA" id="ARBA00023157"/>
    </source>
</evidence>
<comment type="caution">
    <text evidence="17">The sequence shown here is derived from an EMBL/GenBank/DDBJ whole genome shotgun (WGS) entry which is preliminary data.</text>
</comment>
<keyword evidence="12" id="KW-0624">Polysaccharide degradation</keyword>
<evidence type="ECO:0000256" key="14">
    <source>
        <dbReference type="ARBA" id="ARBA00045077"/>
    </source>
</evidence>
<comment type="cofactor">
    <cofactor evidence="1">
        <name>Cu(2+)</name>
        <dbReference type="ChEBI" id="CHEBI:29036"/>
    </cofactor>
</comment>
<keyword evidence="5" id="KW-0732">Signal</keyword>
<keyword evidence="8" id="KW-0186">Copper</keyword>
<dbReference type="Proteomes" id="UP001213681">
    <property type="component" value="Unassembled WGS sequence"/>
</dbReference>
<keyword evidence="17" id="KW-0378">Hydrolase</keyword>
<gene>
    <name evidence="17" type="ORF">N7458_002762</name>
</gene>
<dbReference type="GO" id="GO:0004497">
    <property type="term" value="F:monooxygenase activity"/>
    <property type="evidence" value="ECO:0007669"/>
    <property type="project" value="UniProtKB-KW"/>
</dbReference>
<dbReference type="RefSeq" id="XP_056770252.1">
    <property type="nucleotide sequence ID" value="XM_056906145.1"/>
</dbReference>
<evidence type="ECO:0000256" key="2">
    <source>
        <dbReference type="ARBA" id="ARBA00004613"/>
    </source>
</evidence>
<evidence type="ECO:0000256" key="15">
    <source>
        <dbReference type="ARBA" id="ARBA00047174"/>
    </source>
</evidence>
<comment type="subcellular location">
    <subcellularLocation>
        <location evidence="2">Secreted</location>
    </subcellularLocation>
</comment>
<accession>A0AAD6CGE5</accession>
<dbReference type="GO" id="GO:0046872">
    <property type="term" value="F:metal ion binding"/>
    <property type="evidence" value="ECO:0007669"/>
    <property type="project" value="UniProtKB-KW"/>
</dbReference>
<comment type="catalytic activity">
    <reaction evidence="14">
        <text>[(1-&gt;4)-beta-D-glucosyl]n+m + reduced acceptor + O2 = 4-dehydro-beta-D-glucosyl-[(1-&gt;4)-beta-D-glucosyl]n-1 + [(1-&gt;4)-beta-D-glucosyl]m + acceptor + H2O.</text>
        <dbReference type="EC" id="1.14.99.56"/>
    </reaction>
</comment>
<evidence type="ECO:0000256" key="4">
    <source>
        <dbReference type="ARBA" id="ARBA00022723"/>
    </source>
</evidence>
<evidence type="ECO:0000313" key="18">
    <source>
        <dbReference type="Proteomes" id="UP001213681"/>
    </source>
</evidence>
<evidence type="ECO:0000256" key="3">
    <source>
        <dbReference type="ARBA" id="ARBA00022525"/>
    </source>
</evidence>
<evidence type="ECO:0000256" key="8">
    <source>
        <dbReference type="ARBA" id="ARBA00023008"/>
    </source>
</evidence>
<dbReference type="GO" id="GO:0016787">
    <property type="term" value="F:hydrolase activity"/>
    <property type="evidence" value="ECO:0007669"/>
    <property type="project" value="UniProtKB-KW"/>
</dbReference>
<dbReference type="EC" id="1.14.99.56" evidence="15"/>
<dbReference type="Gene3D" id="2.70.50.70">
    <property type="match status" value="1"/>
</dbReference>
<keyword evidence="18" id="KW-1185">Reference proteome</keyword>
<evidence type="ECO:0000256" key="11">
    <source>
        <dbReference type="ARBA" id="ARBA00023277"/>
    </source>
</evidence>
<dbReference type="GeneID" id="81596388"/>
<dbReference type="PANTHER" id="PTHR33353">
    <property type="entry name" value="PUTATIVE (AFU_ORTHOLOGUE AFUA_1G12560)-RELATED"/>
    <property type="match status" value="1"/>
</dbReference>
<dbReference type="GO" id="GO:0005576">
    <property type="term" value="C:extracellular region"/>
    <property type="evidence" value="ECO:0007669"/>
    <property type="project" value="UniProtKB-SubCell"/>
</dbReference>
<dbReference type="AlphaFoldDB" id="A0AAD6CGE5"/>
<feature type="domain" description="Auxiliary Activity family 9 catalytic" evidence="16">
    <location>
        <begin position="7"/>
        <end position="107"/>
    </location>
</feature>
<evidence type="ECO:0000256" key="13">
    <source>
        <dbReference type="ARBA" id="ARBA00044502"/>
    </source>
</evidence>
<evidence type="ECO:0000256" key="12">
    <source>
        <dbReference type="ARBA" id="ARBA00023326"/>
    </source>
</evidence>
<reference evidence="17" key="1">
    <citation type="submission" date="2022-12" db="EMBL/GenBank/DDBJ databases">
        <authorList>
            <person name="Petersen C."/>
        </authorList>
    </citation>
    <scope>NUCLEOTIDE SEQUENCE</scope>
    <source>
        <strain evidence="17">IBT 16125</strain>
    </source>
</reference>
<keyword evidence="10" id="KW-1015">Disulfide bond</keyword>
<protein>
    <recommendedName>
        <fullName evidence="15">lytic cellulose monooxygenase (C4-dehydrogenating)</fullName>
        <ecNumber evidence="15">1.14.99.56</ecNumber>
    </recommendedName>
</protein>
<dbReference type="PANTHER" id="PTHR33353:SF10">
    <property type="entry name" value="ENDO-BETA-1,4-GLUCANASE D"/>
    <property type="match status" value="1"/>
</dbReference>
<dbReference type="InterPro" id="IPR049892">
    <property type="entry name" value="AA9"/>
</dbReference>
<dbReference type="EMBL" id="JAPVEA010000002">
    <property type="protein sequence ID" value="KAJ5461210.1"/>
    <property type="molecule type" value="Genomic_DNA"/>
</dbReference>
<evidence type="ECO:0000313" key="17">
    <source>
        <dbReference type="EMBL" id="KAJ5461210.1"/>
    </source>
</evidence>
<keyword evidence="4" id="KW-0479">Metal-binding</keyword>
<comment type="similarity">
    <text evidence="13">Belongs to the polysaccharide monooxygenase AA9 family.</text>
</comment>
<sequence length="251" mass="26781">MFGITLKIWELGPTSFGSDGIQWGVTNRANFTFILPKEAPAGQYLVRIEHIALHGAGDFGGAEFYFNCAQIEVESDSKETPGPVVKIPGVCTGYEPGISFYIYRHYWRNYTMPSPKVWPLSIGNSIYAEGVTGTPTGTWSAPAVTPMIGSTTAISSSEVSRYSTLLAASHKVQYPSSNVPTMSVVTSEAAAETTSILSSSDQITDNDCETVTVTTTTTTTIPEDSLATMESACVPDKITTTATVTVFATGN</sequence>
<reference evidence="17" key="2">
    <citation type="journal article" date="2023" name="IMA Fungus">
        <title>Comparative genomic study of the Penicillium genus elucidates a diverse pangenome and 15 lateral gene transfer events.</title>
        <authorList>
            <person name="Petersen C."/>
            <person name="Sorensen T."/>
            <person name="Nielsen M.R."/>
            <person name="Sondergaard T.E."/>
            <person name="Sorensen J.L."/>
            <person name="Fitzpatrick D.A."/>
            <person name="Frisvad J.C."/>
            <person name="Nielsen K.L."/>
        </authorList>
    </citation>
    <scope>NUCLEOTIDE SEQUENCE</scope>
    <source>
        <strain evidence="17">IBT 16125</strain>
    </source>
</reference>
<name>A0AAD6CGE5_9EURO</name>
<evidence type="ECO:0000259" key="16">
    <source>
        <dbReference type="Pfam" id="PF03443"/>
    </source>
</evidence>
<dbReference type="GO" id="GO:0030245">
    <property type="term" value="P:cellulose catabolic process"/>
    <property type="evidence" value="ECO:0007669"/>
    <property type="project" value="UniProtKB-KW"/>
</dbReference>
<dbReference type="Pfam" id="PF03443">
    <property type="entry name" value="AA9"/>
    <property type="match status" value="1"/>
</dbReference>
<organism evidence="17 18">
    <name type="scientific">Penicillium daleae</name>
    <dbReference type="NCBI Taxonomy" id="63821"/>
    <lineage>
        <taxon>Eukaryota</taxon>
        <taxon>Fungi</taxon>
        <taxon>Dikarya</taxon>
        <taxon>Ascomycota</taxon>
        <taxon>Pezizomycotina</taxon>
        <taxon>Eurotiomycetes</taxon>
        <taxon>Eurotiomycetidae</taxon>
        <taxon>Eurotiales</taxon>
        <taxon>Aspergillaceae</taxon>
        <taxon>Penicillium</taxon>
    </lineage>
</organism>
<evidence type="ECO:0000256" key="5">
    <source>
        <dbReference type="ARBA" id="ARBA00022729"/>
    </source>
</evidence>
<keyword evidence="6" id="KW-0136">Cellulose degradation</keyword>
<evidence type="ECO:0000256" key="7">
    <source>
        <dbReference type="ARBA" id="ARBA00023002"/>
    </source>
</evidence>
<keyword evidence="7" id="KW-0560">Oxidoreductase</keyword>
<keyword evidence="9" id="KW-0503">Monooxygenase</keyword>
<keyword evidence="11" id="KW-0119">Carbohydrate metabolism</keyword>
<dbReference type="InterPro" id="IPR005103">
    <property type="entry name" value="AA9_LPMO"/>
</dbReference>
<evidence type="ECO:0000256" key="1">
    <source>
        <dbReference type="ARBA" id="ARBA00001973"/>
    </source>
</evidence>